<reference evidence="3" key="1">
    <citation type="journal article" date="2017" name="Sci. Rep.">
        <title>Determination of the Genome and Primary Transcriptome of Syngas Fermenting Eubacterium limosum ATCC 8486.</title>
        <authorList>
            <person name="Song Y."/>
            <person name="Shin J."/>
            <person name="Jeong Y."/>
            <person name="Jin S."/>
            <person name="Lee J.K."/>
            <person name="Kim D.R."/>
            <person name="Kim S.C."/>
            <person name="Cho S."/>
            <person name="Cho B.K."/>
        </authorList>
    </citation>
    <scope>NUCLEOTIDE SEQUENCE [LARGE SCALE GENOMIC DNA]</scope>
    <source>
        <strain evidence="3">ATCC 8486</strain>
    </source>
</reference>
<dbReference type="KEGG" id="elim:B2M23_07825"/>
<protein>
    <submittedName>
        <fullName evidence="2">Uncharacterized protein</fullName>
    </submittedName>
</protein>
<dbReference type="Proteomes" id="UP000192391">
    <property type="component" value="Chromosome"/>
</dbReference>
<feature type="region of interest" description="Disordered" evidence="1">
    <location>
        <begin position="1"/>
        <end position="24"/>
    </location>
</feature>
<sequence>MCQRKNAQKRKMLKPSDLQSDIQAHPDQFEKVENTGYEDREGREVMAQYVFHGQALTQICKDCGGVLKPKEMRVERQNGQTHIVNGLAKPVAVAPGQVIVLYVCSRVCLECATHQRVFPEGVAGWVRHALLFIWELLTSLFENDELAYSGPLRGKARRPWERLDFYGENATLYRWRARAVQWFARE</sequence>
<proteinExistence type="predicted"/>
<dbReference type="RefSeq" id="WP_081571141.1">
    <property type="nucleotide sequence ID" value="NZ_CP019962.1"/>
</dbReference>
<evidence type="ECO:0000313" key="2">
    <source>
        <dbReference type="EMBL" id="ARD65452.1"/>
    </source>
</evidence>
<dbReference type="AlphaFoldDB" id="A0AAC9QTL9"/>
<gene>
    <name evidence="2" type="ORF">B2M23_07825</name>
</gene>
<name>A0AAC9QTL9_EUBLI</name>
<evidence type="ECO:0000256" key="1">
    <source>
        <dbReference type="SAM" id="MobiDB-lite"/>
    </source>
</evidence>
<dbReference type="EMBL" id="CP019962">
    <property type="protein sequence ID" value="ARD65452.1"/>
    <property type="molecule type" value="Genomic_DNA"/>
</dbReference>
<evidence type="ECO:0000313" key="3">
    <source>
        <dbReference type="Proteomes" id="UP000192391"/>
    </source>
</evidence>
<feature type="compositionally biased region" description="Basic residues" evidence="1">
    <location>
        <begin position="1"/>
        <end position="13"/>
    </location>
</feature>
<organism evidence="2 3">
    <name type="scientific">Eubacterium limosum</name>
    <dbReference type="NCBI Taxonomy" id="1736"/>
    <lineage>
        <taxon>Bacteria</taxon>
        <taxon>Bacillati</taxon>
        <taxon>Bacillota</taxon>
        <taxon>Clostridia</taxon>
        <taxon>Eubacteriales</taxon>
        <taxon>Eubacteriaceae</taxon>
        <taxon>Eubacterium</taxon>
    </lineage>
</organism>
<accession>A0AAC9QTL9</accession>